<dbReference type="OrthoDB" id="5522031at2"/>
<dbReference type="PANTHER" id="PTHR45856">
    <property type="entry name" value="ALPHA/BETA-HYDROLASES SUPERFAMILY PROTEIN"/>
    <property type="match status" value="1"/>
</dbReference>
<proteinExistence type="predicted"/>
<dbReference type="GO" id="GO:0006629">
    <property type="term" value="P:lipid metabolic process"/>
    <property type="evidence" value="ECO:0007669"/>
    <property type="project" value="InterPro"/>
</dbReference>
<evidence type="ECO:0000259" key="2">
    <source>
        <dbReference type="Pfam" id="PF01764"/>
    </source>
</evidence>
<dbReference type="Proteomes" id="UP000283442">
    <property type="component" value="Unassembled WGS sequence"/>
</dbReference>
<dbReference type="Pfam" id="PF01764">
    <property type="entry name" value="Lipase_3"/>
    <property type="match status" value="1"/>
</dbReference>
<dbReference type="AlphaFoldDB" id="A0A414NU07"/>
<dbReference type="InterPro" id="IPR051218">
    <property type="entry name" value="Sec_MonoDiacylglyc_Lipase"/>
</dbReference>
<dbReference type="RefSeq" id="WP_118177075.1">
    <property type="nucleotide sequence ID" value="NZ_JAQEAO010000107.1"/>
</dbReference>
<keyword evidence="1" id="KW-0732">Signal</keyword>
<feature type="signal peptide" evidence="1">
    <location>
        <begin position="1"/>
        <end position="27"/>
    </location>
</feature>
<protein>
    <submittedName>
        <fullName evidence="3">Lipase family protein</fullName>
    </submittedName>
</protein>
<dbReference type="PANTHER" id="PTHR45856:SF24">
    <property type="entry name" value="FUNGAL LIPASE-LIKE DOMAIN-CONTAINING PROTEIN"/>
    <property type="match status" value="1"/>
</dbReference>
<evidence type="ECO:0000313" key="4">
    <source>
        <dbReference type="Proteomes" id="UP000283442"/>
    </source>
</evidence>
<dbReference type="CDD" id="cd00519">
    <property type="entry name" value="Lipase_3"/>
    <property type="match status" value="1"/>
</dbReference>
<evidence type="ECO:0000256" key="1">
    <source>
        <dbReference type="SAM" id="SignalP"/>
    </source>
</evidence>
<feature type="chain" id="PRO_5019183697" evidence="1">
    <location>
        <begin position="28"/>
        <end position="461"/>
    </location>
</feature>
<dbReference type="SUPFAM" id="SSF53474">
    <property type="entry name" value="alpha/beta-Hydrolases"/>
    <property type="match status" value="1"/>
</dbReference>
<dbReference type="EMBL" id="QRHE01000022">
    <property type="protein sequence ID" value="RHF50337.1"/>
    <property type="molecule type" value="Genomic_DNA"/>
</dbReference>
<gene>
    <name evidence="3" type="ORF">DW674_11570</name>
</gene>
<dbReference type="Gene3D" id="3.40.50.1820">
    <property type="entry name" value="alpha/beta hydrolase"/>
    <property type="match status" value="1"/>
</dbReference>
<reference evidence="3 4" key="1">
    <citation type="submission" date="2018-08" db="EMBL/GenBank/DDBJ databases">
        <title>A genome reference for cultivated species of the human gut microbiota.</title>
        <authorList>
            <person name="Zou Y."/>
            <person name="Xue W."/>
            <person name="Luo G."/>
        </authorList>
    </citation>
    <scope>NUCLEOTIDE SEQUENCE [LARGE SCALE GENOMIC DNA]</scope>
    <source>
        <strain evidence="3 4">AM25-21AC</strain>
    </source>
</reference>
<comment type="caution">
    <text evidence="3">The sequence shown here is derived from an EMBL/GenBank/DDBJ whole genome shotgun (WGS) entry which is preliminary data.</text>
</comment>
<feature type="domain" description="Fungal lipase-type" evidence="2">
    <location>
        <begin position="96"/>
        <end position="255"/>
    </location>
</feature>
<name>A0A414NU07_9FIRM</name>
<dbReference type="InterPro" id="IPR002921">
    <property type="entry name" value="Fungal_lipase-type"/>
</dbReference>
<dbReference type="InterPro" id="IPR029058">
    <property type="entry name" value="AB_hydrolase_fold"/>
</dbReference>
<sequence length="461" mass="50281">MMRYALAALFLPFLLMMVLLCPARALAATGEQELELASSLVSMASYSDELSLLAREWLRETGWQFQSQATSTALAQGRYHLVTKELPDGRRAVLLAFPGTENVSDAKVDLRTVSVPFGGSTVEEFRTIAEQDRHATAYPLAHKGFDDYTMTALFHDPIESAEDGGNKAVGQTMGEALAAELREHPEEILCLTGHSLGGAAAILTAARLSDMGVRPEQLRVITFGSPAVGNTAFARRYEKRMQLTRIVVAGDPVAAALQSLGTRYVQFGARTVWKQDRSSARFEHEMVVYLDKALRHYLVDDGADASTAETDDIAWGVLDSQPKAISGGILVAAPTLELDPLVADDAAVDAKALQGAWQNRYAPCLVRSAAEPSDIISLSAAARRSDCRYLVRQHVSVERVRDEDDVVRVILETSVYDAKGNLVTAASKSTTTKRMTALEAVCYLQFSTLRDFDTVFVIQNT</sequence>
<evidence type="ECO:0000313" key="3">
    <source>
        <dbReference type="EMBL" id="RHF50337.1"/>
    </source>
</evidence>
<organism evidence="3 4">
    <name type="scientific">Mitsuokella multacida</name>
    <dbReference type="NCBI Taxonomy" id="52226"/>
    <lineage>
        <taxon>Bacteria</taxon>
        <taxon>Bacillati</taxon>
        <taxon>Bacillota</taxon>
        <taxon>Negativicutes</taxon>
        <taxon>Selenomonadales</taxon>
        <taxon>Selenomonadaceae</taxon>
        <taxon>Mitsuokella</taxon>
    </lineage>
</organism>
<accession>A0A414NU07</accession>